<evidence type="ECO:0000259" key="1">
    <source>
        <dbReference type="PROSITE" id="PS50887"/>
    </source>
</evidence>
<protein>
    <recommendedName>
        <fullName evidence="1">GGDEF domain-containing protein</fullName>
    </recommendedName>
</protein>
<reference evidence="3" key="1">
    <citation type="journal article" date="2019" name="Int. J. Syst. Evol. Microbiol.">
        <title>The Global Catalogue of Microorganisms (GCM) 10K type strain sequencing project: providing services to taxonomists for standard genome sequencing and annotation.</title>
        <authorList>
            <consortium name="The Broad Institute Genomics Platform"/>
            <consortium name="The Broad Institute Genome Sequencing Center for Infectious Disease"/>
            <person name="Wu L."/>
            <person name="Ma J."/>
        </authorList>
    </citation>
    <scope>NUCLEOTIDE SEQUENCE [LARGE SCALE GENOMIC DNA]</scope>
    <source>
        <strain evidence="3">JCM 32226</strain>
    </source>
</reference>
<dbReference type="Proteomes" id="UP001501321">
    <property type="component" value="Unassembled WGS sequence"/>
</dbReference>
<organism evidence="2 3">
    <name type="scientific">Pseudaeromonas paramecii</name>
    <dbReference type="NCBI Taxonomy" id="2138166"/>
    <lineage>
        <taxon>Bacteria</taxon>
        <taxon>Pseudomonadati</taxon>
        <taxon>Pseudomonadota</taxon>
        <taxon>Gammaproteobacteria</taxon>
        <taxon>Aeromonadales</taxon>
        <taxon>Aeromonadaceae</taxon>
        <taxon>Pseudaeromonas</taxon>
    </lineage>
</organism>
<dbReference type="InterPro" id="IPR029016">
    <property type="entry name" value="GAF-like_dom_sf"/>
</dbReference>
<dbReference type="SMART" id="SM00267">
    <property type="entry name" value="GGDEF"/>
    <property type="match status" value="1"/>
</dbReference>
<keyword evidence="3" id="KW-1185">Reference proteome</keyword>
<comment type="caution">
    <text evidence="2">The sequence shown here is derived from an EMBL/GenBank/DDBJ whole genome shotgun (WGS) entry which is preliminary data.</text>
</comment>
<dbReference type="PANTHER" id="PTHR33121">
    <property type="entry name" value="CYCLIC DI-GMP PHOSPHODIESTERASE PDEF"/>
    <property type="match status" value="1"/>
</dbReference>
<dbReference type="InterPro" id="IPR029787">
    <property type="entry name" value="Nucleotide_cyclase"/>
</dbReference>
<gene>
    <name evidence="2" type="ORF">GCM10023095_30080</name>
</gene>
<dbReference type="SUPFAM" id="SSF55781">
    <property type="entry name" value="GAF domain-like"/>
    <property type="match status" value="1"/>
</dbReference>
<dbReference type="Gene3D" id="3.30.450.40">
    <property type="match status" value="1"/>
</dbReference>
<name>A0ABP8QLA8_9GAMM</name>
<proteinExistence type="predicted"/>
<accession>A0ABP8QLA8</accession>
<evidence type="ECO:0000313" key="2">
    <source>
        <dbReference type="EMBL" id="GAA4503571.1"/>
    </source>
</evidence>
<dbReference type="PROSITE" id="PS50887">
    <property type="entry name" value="GGDEF"/>
    <property type="match status" value="1"/>
</dbReference>
<dbReference type="RefSeq" id="WP_345014588.1">
    <property type="nucleotide sequence ID" value="NZ_BAABFC010000025.1"/>
</dbReference>
<dbReference type="PANTHER" id="PTHR33121:SF71">
    <property type="entry name" value="OXYGEN SENSOR PROTEIN DOSP"/>
    <property type="match status" value="1"/>
</dbReference>
<dbReference type="EMBL" id="BAABFC010000025">
    <property type="protein sequence ID" value="GAA4503571.1"/>
    <property type="molecule type" value="Genomic_DNA"/>
</dbReference>
<dbReference type="InterPro" id="IPR043128">
    <property type="entry name" value="Rev_trsase/Diguanyl_cyclase"/>
</dbReference>
<dbReference type="InterPro" id="IPR050706">
    <property type="entry name" value="Cyclic-di-GMP_PDE-like"/>
</dbReference>
<dbReference type="Pfam" id="PF00990">
    <property type="entry name" value="GGDEF"/>
    <property type="match status" value="1"/>
</dbReference>
<sequence length="344" mass="37308">MTDAMQPEGRHQQRLAALTRTLTLADLPQEEYQKISRTAQTLCQAECAWISLLAEEGDLLVVGEDLPPGSPPPLCQHLLEEESLALCHACEDPELRPHPWMQRLGVVATCPFRNAEGHRIGLLCVGLKAGGELSADQKLGLTDLASLLEAQLLLRFLASSHPQALRRLMLAPQTDQDPLTGLPNKQGILALLHHSHTRCRLEQRPFALALVELDPIATESLSVEEAQGMLQAAAARLKATLRTGDLLGRWQQDRLLVLLPGLGVDELLGVGDKLVQTLYGTVDQAGQSYQLSASLGLVGLQSLEARLDAAALLHAAETALQQACEAGRNRARLSPVQRIHSLTD</sequence>
<dbReference type="Gene3D" id="3.30.70.270">
    <property type="match status" value="1"/>
</dbReference>
<dbReference type="InterPro" id="IPR000160">
    <property type="entry name" value="GGDEF_dom"/>
</dbReference>
<feature type="domain" description="GGDEF" evidence="1">
    <location>
        <begin position="204"/>
        <end position="336"/>
    </location>
</feature>
<dbReference type="NCBIfam" id="TIGR00254">
    <property type="entry name" value="GGDEF"/>
    <property type="match status" value="1"/>
</dbReference>
<dbReference type="SUPFAM" id="SSF55073">
    <property type="entry name" value="Nucleotide cyclase"/>
    <property type="match status" value="1"/>
</dbReference>
<evidence type="ECO:0000313" key="3">
    <source>
        <dbReference type="Proteomes" id="UP001501321"/>
    </source>
</evidence>